<sequence>MSTPYDPVPDGFEHTTVTADGVDLHAVIGGSGAPLLLLHGWPQTWRAWRHVMPVLAGHGYRVIAPDLRGLGDSTRAPGGYDKDAQAEDMRALLHRLGVTGGVRVVGHDIGGMVAFAYARRHPQEVARLALVELALPGLGLESAMNPATGGSFHFGLFMTPEVPELLLDGTEHAFLTWWFNRLAHVTGAFPPEEIAAITASYTGREALRAGFGHYRTLLQDGRVNRDWAESGAHLPMPVLAVGGEHNAGNRLAEALRPIAPHLSAAVIKDSGHFVPDERPEELAKELIDFLA</sequence>
<evidence type="ECO:0000259" key="2">
    <source>
        <dbReference type="Pfam" id="PF00561"/>
    </source>
</evidence>
<dbReference type="RefSeq" id="WP_111180009.1">
    <property type="nucleotide sequence ID" value="NZ_POUD01000063.1"/>
</dbReference>
<name>A0A2W2EYX6_9ACTN</name>
<evidence type="ECO:0000313" key="3">
    <source>
        <dbReference type="EMBL" id="PZG17728.1"/>
    </source>
</evidence>
<dbReference type="SUPFAM" id="SSF53474">
    <property type="entry name" value="alpha/beta-Hydrolases"/>
    <property type="match status" value="1"/>
</dbReference>
<dbReference type="InterPro" id="IPR029058">
    <property type="entry name" value="AB_hydrolase_fold"/>
</dbReference>
<comment type="caution">
    <text evidence="3">The sequence shown here is derived from an EMBL/GenBank/DDBJ whole genome shotgun (WGS) entry which is preliminary data.</text>
</comment>
<dbReference type="OrthoDB" id="3507586at2"/>
<proteinExistence type="predicted"/>
<keyword evidence="1 3" id="KW-0378">Hydrolase</keyword>
<reference evidence="3 4" key="1">
    <citation type="submission" date="2018-01" db="EMBL/GenBank/DDBJ databases">
        <title>Draft genome sequence of Nonomuraea sp. KC333.</title>
        <authorList>
            <person name="Sahin N."/>
            <person name="Saygin H."/>
            <person name="Ay H."/>
        </authorList>
    </citation>
    <scope>NUCLEOTIDE SEQUENCE [LARGE SCALE GENOMIC DNA]</scope>
    <source>
        <strain evidence="3 4">KC333</strain>
    </source>
</reference>
<dbReference type="PRINTS" id="PR00412">
    <property type="entry name" value="EPOXHYDRLASE"/>
</dbReference>
<dbReference type="Proteomes" id="UP000249304">
    <property type="component" value="Unassembled WGS sequence"/>
</dbReference>
<organism evidence="3 4">
    <name type="scientific">Nonomuraea aridisoli</name>
    <dbReference type="NCBI Taxonomy" id="2070368"/>
    <lineage>
        <taxon>Bacteria</taxon>
        <taxon>Bacillati</taxon>
        <taxon>Actinomycetota</taxon>
        <taxon>Actinomycetes</taxon>
        <taxon>Streptosporangiales</taxon>
        <taxon>Streptosporangiaceae</taxon>
        <taxon>Nonomuraea</taxon>
    </lineage>
</organism>
<dbReference type="Pfam" id="PF00561">
    <property type="entry name" value="Abhydrolase_1"/>
    <property type="match status" value="1"/>
</dbReference>
<keyword evidence="4" id="KW-1185">Reference proteome</keyword>
<dbReference type="PRINTS" id="PR00111">
    <property type="entry name" value="ABHYDROLASE"/>
</dbReference>
<gene>
    <name evidence="3" type="ORF">C1J01_17305</name>
</gene>
<dbReference type="GO" id="GO:0004185">
    <property type="term" value="F:serine-type carboxypeptidase activity"/>
    <property type="evidence" value="ECO:0007669"/>
    <property type="project" value="InterPro"/>
</dbReference>
<dbReference type="PANTHER" id="PTHR43329">
    <property type="entry name" value="EPOXIDE HYDROLASE"/>
    <property type="match status" value="1"/>
</dbReference>
<dbReference type="EMBL" id="POUD01000063">
    <property type="protein sequence ID" value="PZG17728.1"/>
    <property type="molecule type" value="Genomic_DNA"/>
</dbReference>
<dbReference type="Gene3D" id="3.40.50.1820">
    <property type="entry name" value="alpha/beta hydrolase"/>
    <property type="match status" value="1"/>
</dbReference>
<dbReference type="InterPro" id="IPR000639">
    <property type="entry name" value="Epox_hydrolase-like"/>
</dbReference>
<evidence type="ECO:0000313" key="4">
    <source>
        <dbReference type="Proteomes" id="UP000249304"/>
    </source>
</evidence>
<feature type="domain" description="AB hydrolase-1" evidence="2">
    <location>
        <begin position="34"/>
        <end position="278"/>
    </location>
</feature>
<dbReference type="InterPro" id="IPR000073">
    <property type="entry name" value="AB_hydrolase_1"/>
</dbReference>
<accession>A0A2W2EYX6</accession>
<dbReference type="AlphaFoldDB" id="A0A2W2EYX6"/>
<evidence type="ECO:0000256" key="1">
    <source>
        <dbReference type="ARBA" id="ARBA00022801"/>
    </source>
</evidence>
<dbReference type="PROSITE" id="PS00560">
    <property type="entry name" value="CARBOXYPEPT_SER_HIS"/>
    <property type="match status" value="1"/>
</dbReference>
<dbReference type="InterPro" id="IPR033124">
    <property type="entry name" value="Ser_caboxypep_his_AS"/>
</dbReference>
<protein>
    <submittedName>
        <fullName evidence="3">Alpha/beta hydrolase</fullName>
    </submittedName>
</protein>